<dbReference type="PANTHER" id="PTHR43162">
    <property type="match status" value="1"/>
</dbReference>
<protein>
    <submittedName>
        <fullName evidence="2">Hydroxylase</fullName>
    </submittedName>
</protein>
<keyword evidence="3" id="KW-1185">Reference proteome</keyword>
<proteinExistence type="predicted"/>
<evidence type="ECO:0000313" key="3">
    <source>
        <dbReference type="Proteomes" id="UP000067626"/>
    </source>
</evidence>
<dbReference type="PATRIC" id="fig|52.7.peg.6895"/>
<dbReference type="Gene3D" id="3.40.50.720">
    <property type="entry name" value="NAD(P)-binding Rossmann-like Domain"/>
    <property type="match status" value="1"/>
</dbReference>
<dbReference type="STRING" id="52.CMC5_062730"/>
<name>A0A0K1EMB8_CHOCO</name>
<dbReference type="InterPro" id="IPR016040">
    <property type="entry name" value="NAD(P)-bd_dom"/>
</dbReference>
<organism evidence="2 3">
    <name type="scientific">Chondromyces crocatus</name>
    <dbReference type="NCBI Taxonomy" id="52"/>
    <lineage>
        <taxon>Bacteria</taxon>
        <taxon>Pseudomonadati</taxon>
        <taxon>Myxococcota</taxon>
        <taxon>Polyangia</taxon>
        <taxon>Polyangiales</taxon>
        <taxon>Polyangiaceae</taxon>
        <taxon>Chondromyces</taxon>
    </lineage>
</organism>
<dbReference type="OrthoDB" id="267890at2"/>
<dbReference type="Gene3D" id="3.90.25.10">
    <property type="entry name" value="UDP-galactose 4-epimerase, domain 1"/>
    <property type="match status" value="1"/>
</dbReference>
<dbReference type="SUPFAM" id="SSF51735">
    <property type="entry name" value="NAD(P)-binding Rossmann-fold domains"/>
    <property type="match status" value="1"/>
</dbReference>
<gene>
    <name evidence="2" type="ORF">CMC5_062730</name>
</gene>
<dbReference type="InterPro" id="IPR051604">
    <property type="entry name" value="Ergot_Alk_Oxidoreductase"/>
</dbReference>
<reference evidence="2 3" key="1">
    <citation type="submission" date="2015-07" db="EMBL/GenBank/DDBJ databases">
        <title>Genome analysis of myxobacterium Chondromyces crocatus Cm c5 reveals a high potential for natural compound synthesis and the genetic basis for the loss of fruiting body formation.</title>
        <authorList>
            <person name="Zaburannyi N."/>
            <person name="Bunk B."/>
            <person name="Maier J."/>
            <person name="Overmann J."/>
            <person name="Mueller R."/>
        </authorList>
    </citation>
    <scope>NUCLEOTIDE SEQUENCE [LARGE SCALE GENOMIC DNA]</scope>
    <source>
        <strain evidence="2 3">Cm c5</strain>
    </source>
</reference>
<dbReference type="Proteomes" id="UP000067626">
    <property type="component" value="Chromosome"/>
</dbReference>
<dbReference type="EMBL" id="CP012159">
    <property type="protein sequence ID" value="AKT42050.1"/>
    <property type="molecule type" value="Genomic_DNA"/>
</dbReference>
<feature type="domain" description="NAD(P)-binding" evidence="1">
    <location>
        <begin position="19"/>
        <end position="109"/>
    </location>
</feature>
<dbReference type="AlphaFoldDB" id="A0A0K1EMB8"/>
<sequence length="284" mass="30377">MVDSREASSPSRRTILVTGATGTVGRHLVQQLTATGHRVRALSRRPAQANLPPEVDVVQGDLAVSSSLTHAFEGVSAVHLITFAGEDGASLMNGEAIVRLAERSGVRKATILGGWDETSIEHALQNSTIGWTRLEPVEFMANTLEWAPGIQQGNVVRTLATWPSAVVHEADIAAVAAVALTHDGHEGKRYPLSGPEALTPAERTAILAAAVGRPLTFEALTEDQERERLRAHGHPEDHVEFGIQLATNPPAQAACILPTIEQVTRRAARTFATWASEHASAFRA</sequence>
<accession>A0A0K1EMB8</accession>
<evidence type="ECO:0000259" key="1">
    <source>
        <dbReference type="Pfam" id="PF13460"/>
    </source>
</evidence>
<dbReference type="RefSeq" id="WP_050433734.1">
    <property type="nucleotide sequence ID" value="NZ_CP012159.1"/>
</dbReference>
<dbReference type="KEGG" id="ccro:CMC5_062730"/>
<dbReference type="Pfam" id="PF13460">
    <property type="entry name" value="NAD_binding_10"/>
    <property type="match status" value="1"/>
</dbReference>
<dbReference type="InterPro" id="IPR036291">
    <property type="entry name" value="NAD(P)-bd_dom_sf"/>
</dbReference>
<evidence type="ECO:0000313" key="2">
    <source>
        <dbReference type="EMBL" id="AKT42050.1"/>
    </source>
</evidence>
<dbReference type="PANTHER" id="PTHR43162:SF1">
    <property type="entry name" value="PRESTALK A DIFFERENTIATION PROTEIN A"/>
    <property type="match status" value="1"/>
</dbReference>